<dbReference type="GO" id="GO:0005576">
    <property type="term" value="C:extracellular region"/>
    <property type="evidence" value="ECO:0007669"/>
    <property type="project" value="UniProtKB-SubCell"/>
</dbReference>
<dbReference type="PROSITE" id="PS00330">
    <property type="entry name" value="HEMOLYSIN_CALCIUM"/>
    <property type="match status" value="7"/>
</dbReference>
<keyword evidence="6" id="KW-0843">Virulence</keyword>
<gene>
    <name evidence="10" type="ORF">AKL17_1894</name>
</gene>
<keyword evidence="5" id="KW-0677">Repeat</keyword>
<evidence type="ECO:0000256" key="1">
    <source>
        <dbReference type="ARBA" id="ARBA00004370"/>
    </source>
</evidence>
<dbReference type="RefSeq" id="WP_066812664.1">
    <property type="nucleotide sequence ID" value="NZ_CP012661.1"/>
</dbReference>
<accession>A0A165SLF0</accession>
<dbReference type="PATRIC" id="fig|1335048.3.peg.1974"/>
<dbReference type="PRINTS" id="PR01488">
    <property type="entry name" value="RTXTOXINA"/>
</dbReference>
<dbReference type="InterPro" id="IPR011049">
    <property type="entry name" value="Serralysin-like_metalloprot_C"/>
</dbReference>
<evidence type="ECO:0000256" key="8">
    <source>
        <dbReference type="SAM" id="MobiDB-lite"/>
    </source>
</evidence>
<dbReference type="OrthoDB" id="6305173at2"/>
<dbReference type="InterPro" id="IPR003995">
    <property type="entry name" value="RTX_toxin_determinant-A"/>
</dbReference>
<feature type="domain" description="Hedgehog/Intein (Hint)" evidence="9">
    <location>
        <begin position="527"/>
        <end position="672"/>
    </location>
</feature>
<dbReference type="EMBL" id="CP012661">
    <property type="protein sequence ID" value="AMY69143.1"/>
    <property type="molecule type" value="Genomic_DNA"/>
</dbReference>
<dbReference type="Gene3D" id="2.150.10.10">
    <property type="entry name" value="Serralysin-like metalloprotease, C-terminal"/>
    <property type="match status" value="3"/>
</dbReference>
<evidence type="ECO:0000313" key="11">
    <source>
        <dbReference type="Proteomes" id="UP000076128"/>
    </source>
</evidence>
<keyword evidence="4" id="KW-0800">Toxin</keyword>
<evidence type="ECO:0000259" key="9">
    <source>
        <dbReference type="Pfam" id="PF13403"/>
    </source>
</evidence>
<evidence type="ECO:0000256" key="4">
    <source>
        <dbReference type="ARBA" id="ARBA00022656"/>
    </source>
</evidence>
<reference evidence="10 11" key="1">
    <citation type="submission" date="2015-09" db="EMBL/GenBank/DDBJ databases">
        <title>Complete genome sequence of Defluviimonas alba cai42t isolated from an oilfield in Xinjiang.</title>
        <authorList>
            <person name="Geng S."/>
            <person name="Pan X."/>
            <person name="Wu X."/>
        </authorList>
    </citation>
    <scope>NUCLEOTIDE SEQUENCE [LARGE SCALE GENOMIC DNA]</scope>
    <source>
        <strain evidence="11">cai42</strain>
    </source>
</reference>
<keyword evidence="3" id="KW-0964">Secreted</keyword>
<evidence type="ECO:0000256" key="5">
    <source>
        <dbReference type="ARBA" id="ARBA00022737"/>
    </source>
</evidence>
<dbReference type="SUPFAM" id="SSF51120">
    <property type="entry name" value="beta-Roll"/>
    <property type="match status" value="3"/>
</dbReference>
<dbReference type="Pfam" id="PF00353">
    <property type="entry name" value="HemolysinCabind"/>
    <property type="match status" value="5"/>
</dbReference>
<comment type="subcellular location">
    <subcellularLocation>
        <location evidence="1">Membrane</location>
    </subcellularLocation>
    <subcellularLocation>
        <location evidence="2">Secreted</location>
    </subcellularLocation>
</comment>
<dbReference type="InterPro" id="IPR028992">
    <property type="entry name" value="Hedgehog/Intein_dom"/>
</dbReference>
<dbReference type="GO" id="GO:0016020">
    <property type="term" value="C:membrane"/>
    <property type="evidence" value="ECO:0007669"/>
    <property type="project" value="UniProtKB-SubCell"/>
</dbReference>
<dbReference type="GO" id="GO:0090729">
    <property type="term" value="F:toxin activity"/>
    <property type="evidence" value="ECO:0007669"/>
    <property type="project" value="UniProtKB-KW"/>
</dbReference>
<evidence type="ECO:0000313" key="10">
    <source>
        <dbReference type="EMBL" id="AMY69143.1"/>
    </source>
</evidence>
<evidence type="ECO:0000256" key="3">
    <source>
        <dbReference type="ARBA" id="ARBA00022525"/>
    </source>
</evidence>
<dbReference type="GO" id="GO:0005509">
    <property type="term" value="F:calcium ion binding"/>
    <property type="evidence" value="ECO:0007669"/>
    <property type="project" value="InterPro"/>
</dbReference>
<dbReference type="PRINTS" id="PR00313">
    <property type="entry name" value="CABNDNGRPT"/>
</dbReference>
<evidence type="ECO:0000256" key="6">
    <source>
        <dbReference type="ARBA" id="ARBA00023026"/>
    </source>
</evidence>
<dbReference type="STRING" id="1335048.AKL17_1894"/>
<dbReference type="InterPro" id="IPR050557">
    <property type="entry name" value="RTX_toxin/Mannuronan_C5-epim"/>
</dbReference>
<dbReference type="PANTHER" id="PTHR38340">
    <property type="entry name" value="S-LAYER PROTEIN"/>
    <property type="match status" value="1"/>
</dbReference>
<feature type="region of interest" description="Disordered" evidence="8">
    <location>
        <begin position="1"/>
        <end position="21"/>
    </location>
</feature>
<dbReference type="InterPro" id="IPR001343">
    <property type="entry name" value="Hemolysn_Ca-bd"/>
</dbReference>
<evidence type="ECO:0000256" key="2">
    <source>
        <dbReference type="ARBA" id="ARBA00004613"/>
    </source>
</evidence>
<dbReference type="InterPro" id="IPR036844">
    <property type="entry name" value="Hint_dom_sf"/>
</dbReference>
<dbReference type="InterPro" id="IPR018511">
    <property type="entry name" value="Hemolysin-typ_Ca-bd_CS"/>
</dbReference>
<dbReference type="PANTHER" id="PTHR38340:SF1">
    <property type="entry name" value="S-LAYER PROTEIN"/>
    <property type="match status" value="1"/>
</dbReference>
<dbReference type="Proteomes" id="UP000076128">
    <property type="component" value="Chromosome"/>
</dbReference>
<sequence>MASFSGTPGNDTWTGTSTADTVNAGVGNDTISTGGGNDTVFAGPEAPATATLLDLNWTQAGGDGTSLAGGFTQDTGGIDVTVRYTNDGRGTGFEVETGETQYKAASETFSTTSSARIDGTGNGDTATVTMDFAASAGSLYSGSVQNVAFRINDIDSGVRAWRDVVTVKAYDAAGNPVAVSFTAAGNDSISGSTITAGDTSDTAGSAAGSVLVSVAGPVSRIEIDYNNSGSNGQLIYLTDVQFLAVPAPDDDSVYGGDGDDTIYGGYGNDRLYGEAGNDRLIGGAGDDILIGGAGDDILEGGAGADVLDGGSGMDYADYRASGAGVTINLATGTASGGDATGDTLSGIDGIYGSAHDDHLTGFDGQGTSADDTYTNIFHGGAGNDTLDGAGGDDILYGDEGDDLLIGGSGNDLLEGGTGNDTLQGGSGNDILIGGAGADTMEGGDDADIFYISGPGAGAGDIVRGGAGGNDHDTLDLTGSKPPGGSKTITYTGIDSDGNGFDGYVNWFDANGAPAGTLRFENIEVIVPCFTPGTLIDSHHGPVAVETIRPGDLVLTRDNGYQPVHWTGARALTAAELQADRTLAPVHIAAGALGPGLPERALTVSPQHRMLLTGVRAELMFGETEVLVAALHLVGRPGITRGKPAPVSYIHIMCAQHEIILAEGAWTESFQPGARTLAGMGEPQREELFRLFPELAAGADQGGPGYLSARPSLKAHEVRALLAA</sequence>
<dbReference type="KEGG" id="daa:AKL17_1894"/>
<keyword evidence="7" id="KW-0472">Membrane</keyword>
<proteinExistence type="predicted"/>
<dbReference type="Gene3D" id="2.170.16.10">
    <property type="entry name" value="Hedgehog/Intein (Hint) domain"/>
    <property type="match status" value="1"/>
</dbReference>
<dbReference type="Pfam" id="PF13403">
    <property type="entry name" value="Hint_2"/>
    <property type="match status" value="1"/>
</dbReference>
<protein>
    <submittedName>
        <fullName evidence="10">Hemolysin-type calcium-binding repeat family protein</fullName>
    </submittedName>
</protein>
<dbReference type="SUPFAM" id="SSF51294">
    <property type="entry name" value="Hedgehog/intein (Hint) domain"/>
    <property type="match status" value="1"/>
</dbReference>
<keyword evidence="11" id="KW-1185">Reference proteome</keyword>
<organism evidence="10 11">
    <name type="scientific">Frigidibacter mobilis</name>
    <dbReference type="NCBI Taxonomy" id="1335048"/>
    <lineage>
        <taxon>Bacteria</taxon>
        <taxon>Pseudomonadati</taxon>
        <taxon>Pseudomonadota</taxon>
        <taxon>Alphaproteobacteria</taxon>
        <taxon>Rhodobacterales</taxon>
        <taxon>Paracoccaceae</taxon>
        <taxon>Frigidibacter</taxon>
    </lineage>
</organism>
<evidence type="ECO:0000256" key="7">
    <source>
        <dbReference type="ARBA" id="ARBA00023136"/>
    </source>
</evidence>
<dbReference type="AlphaFoldDB" id="A0A165SLF0"/>
<name>A0A165SLF0_9RHOB</name>